<dbReference type="PANTHER" id="PTHR35302">
    <property type="match status" value="1"/>
</dbReference>
<keyword evidence="1" id="KW-1133">Transmembrane helix</keyword>
<evidence type="ECO:0000256" key="1">
    <source>
        <dbReference type="SAM" id="Phobius"/>
    </source>
</evidence>
<dbReference type="PANTHER" id="PTHR35302:SF1">
    <property type="entry name" value="PROTEIN COFACTOR ASSEMBLY OF COMPLEX C SUBUNIT B CCB1, CHLOROPLASTIC"/>
    <property type="match status" value="1"/>
</dbReference>
<feature type="transmembrane region" description="Helical" evidence="1">
    <location>
        <begin position="82"/>
        <end position="106"/>
    </location>
</feature>
<dbReference type="KEGG" id="dfs:HGD76_16970"/>
<reference evidence="2 3" key="2">
    <citation type="submission" date="2020-04" db="EMBL/GenBank/DDBJ databases">
        <authorList>
            <person name="Fomenkov A."/>
            <person name="Anton B.P."/>
            <person name="Roberts R.J."/>
        </authorList>
    </citation>
    <scope>NUCLEOTIDE SEQUENCE [LARGE SCALE GENOMIC DNA]</scope>
    <source>
        <strain evidence="2 3">CCAP 1403/13f</strain>
    </source>
</reference>
<protein>
    <submittedName>
        <fullName evidence="2">Cofactor assembly of complex C subunit B</fullName>
    </submittedName>
</protein>
<feature type="transmembrane region" description="Helical" evidence="1">
    <location>
        <begin position="112"/>
        <end position="128"/>
    </location>
</feature>
<dbReference type="AlphaFoldDB" id="A0A6H2C3S7"/>
<keyword evidence="1" id="KW-0812">Transmembrane</keyword>
<dbReference type="EMBL" id="CP051206">
    <property type="protein sequence ID" value="QJB45609.1"/>
    <property type="molecule type" value="Genomic_DNA"/>
</dbReference>
<gene>
    <name evidence="2" type="ORF">HGD76_16970</name>
</gene>
<sequence>MDFTVLQSTFLLTFLLSVGLFFFIRASTKDRTEMMRLTSDQDENTFMTSLKEYFRSRAYRVLAVDSAKNQVTFEGFVSPSRFLAVFLTVLAAVGLGCLALVLSMLFPDFGQFFLGIILFSPLSGLLYWKKSGRLEKVSLKMENILSGQDFSSIITVTAHRDELAELQRALQLKTLDT</sequence>
<dbReference type="Proteomes" id="UP000502433">
    <property type="component" value="Chromosome"/>
</dbReference>
<proteinExistence type="predicted"/>
<organism evidence="2 3">
    <name type="scientific">Dolichospermum flos-aquae CCAP 1403/13F</name>
    <dbReference type="NCBI Taxonomy" id="315271"/>
    <lineage>
        <taxon>Bacteria</taxon>
        <taxon>Bacillati</taxon>
        <taxon>Cyanobacteriota</taxon>
        <taxon>Cyanophyceae</taxon>
        <taxon>Nostocales</taxon>
        <taxon>Aphanizomenonaceae</taxon>
        <taxon>Dolichospermum</taxon>
    </lineage>
</organism>
<dbReference type="RefSeq" id="WP_168696485.1">
    <property type="nucleotide sequence ID" value="NZ_CP051206.1"/>
</dbReference>
<name>A0A6H2C3S7_DOLFA</name>
<dbReference type="Pfam" id="PF12046">
    <property type="entry name" value="CCB1"/>
    <property type="match status" value="1"/>
</dbReference>
<keyword evidence="1" id="KW-0472">Membrane</keyword>
<accession>A0A6H2C3S7</accession>
<evidence type="ECO:0000313" key="3">
    <source>
        <dbReference type="Proteomes" id="UP000502433"/>
    </source>
</evidence>
<feature type="transmembrane region" description="Helical" evidence="1">
    <location>
        <begin position="6"/>
        <end position="26"/>
    </location>
</feature>
<evidence type="ECO:0000313" key="2">
    <source>
        <dbReference type="EMBL" id="QJB45609.1"/>
    </source>
</evidence>
<reference evidence="2 3" key="1">
    <citation type="submission" date="2020-04" db="EMBL/GenBank/DDBJ databases">
        <title>Genome-Wide Identification of 5-Methylcytosine Sites in Bacterial Genomes By High-Throughput Sequencing of MspJI Restriction Fragments.</title>
        <authorList>
            <person name="Wu V."/>
        </authorList>
    </citation>
    <scope>NUCLEOTIDE SEQUENCE [LARGE SCALE GENOMIC DNA]</scope>
    <source>
        <strain evidence="2 3">CCAP 1403/13f</strain>
    </source>
</reference>
<dbReference type="InterPro" id="IPR021919">
    <property type="entry name" value="CCB1"/>
</dbReference>